<keyword evidence="5" id="KW-0812">Transmembrane</keyword>
<evidence type="ECO:0000313" key="6">
    <source>
        <dbReference type="EMBL" id="XAU15832.1"/>
    </source>
</evidence>
<dbReference type="PANTHER" id="PTHR23407:SF1">
    <property type="entry name" value="5-FORMYLTETRAHYDROFOLATE CYCLO-LIGASE"/>
    <property type="match status" value="1"/>
</dbReference>
<dbReference type="PANTHER" id="PTHR23407">
    <property type="entry name" value="ATPASE INHIBITOR/5-FORMYLTETRAHYDROFOLATE CYCLO-LIGASE"/>
    <property type="match status" value="1"/>
</dbReference>
<keyword evidence="6" id="KW-0436">Ligase</keyword>
<dbReference type="PIRSF" id="PIRSF006806">
    <property type="entry name" value="FTHF_cligase"/>
    <property type="match status" value="1"/>
</dbReference>
<name>A0ABZ3HEA0_9BACT</name>
<evidence type="ECO:0000256" key="5">
    <source>
        <dbReference type="SAM" id="Phobius"/>
    </source>
</evidence>
<dbReference type="EMBL" id="CP147920">
    <property type="protein sequence ID" value="XAU15832.1"/>
    <property type="molecule type" value="Genomic_DNA"/>
</dbReference>
<comment type="catalytic activity">
    <reaction evidence="4">
        <text>(6S)-5-formyl-5,6,7,8-tetrahydrofolate + ATP = (6R)-5,10-methenyltetrahydrofolate + ADP + phosphate</text>
        <dbReference type="Rhea" id="RHEA:10488"/>
        <dbReference type="ChEBI" id="CHEBI:30616"/>
        <dbReference type="ChEBI" id="CHEBI:43474"/>
        <dbReference type="ChEBI" id="CHEBI:57455"/>
        <dbReference type="ChEBI" id="CHEBI:57457"/>
        <dbReference type="ChEBI" id="CHEBI:456216"/>
        <dbReference type="EC" id="6.3.3.2"/>
    </reaction>
</comment>
<comment type="similarity">
    <text evidence="1 4">Belongs to the 5-formyltetrahydrofolate cyclo-ligase family.</text>
</comment>
<keyword evidence="3 4" id="KW-0067">ATP-binding</keyword>
<keyword evidence="7" id="KW-1185">Reference proteome</keyword>
<dbReference type="Gene3D" id="3.40.50.10420">
    <property type="entry name" value="NagB/RpiA/CoA transferase-like"/>
    <property type="match status" value="1"/>
</dbReference>
<keyword evidence="4" id="KW-0479">Metal-binding</keyword>
<keyword evidence="2 4" id="KW-0547">Nucleotide-binding</keyword>
<protein>
    <recommendedName>
        <fullName evidence="4">5-formyltetrahydrofolate cyclo-ligase</fullName>
        <ecNumber evidence="4">6.3.3.2</ecNumber>
    </recommendedName>
</protein>
<dbReference type="GO" id="GO:0030272">
    <property type="term" value="F:5-formyltetrahydrofolate cyclo-ligase activity"/>
    <property type="evidence" value="ECO:0007669"/>
    <property type="project" value="UniProtKB-EC"/>
</dbReference>
<accession>A0ABZ3HEA0</accession>
<evidence type="ECO:0000313" key="7">
    <source>
        <dbReference type="Proteomes" id="UP001447842"/>
    </source>
</evidence>
<keyword evidence="4" id="KW-0460">Magnesium</keyword>
<organism evidence="6 7">
    <name type="scientific">Sulfurimonas diazotrophicus</name>
    <dbReference type="NCBI Taxonomy" id="3131939"/>
    <lineage>
        <taxon>Bacteria</taxon>
        <taxon>Pseudomonadati</taxon>
        <taxon>Campylobacterota</taxon>
        <taxon>Epsilonproteobacteria</taxon>
        <taxon>Campylobacterales</taxon>
        <taxon>Sulfurimonadaceae</taxon>
        <taxon>Sulfurimonas</taxon>
    </lineage>
</organism>
<keyword evidence="5" id="KW-0472">Membrane</keyword>
<dbReference type="Proteomes" id="UP001447842">
    <property type="component" value="Chromosome"/>
</dbReference>
<dbReference type="NCBIfam" id="TIGR02727">
    <property type="entry name" value="MTHFS_bact"/>
    <property type="match status" value="1"/>
</dbReference>
<sequence length="199" mass="23323">MTKAAFRDICLNKQRSVWEHNRLERDKRLCDALYAEVRTSGGKDILLFWPLGSEPDLRPLLHRLRREGWNVYLPFMVGASFLMVPFRYPMFRKNFGIYEPGFSNRNIKKIDIAVVPAVGVDAQARRIGFGKGMYDRFFARLNRKPKTIFVQLEECMTNEKICDDYDVSADVLLTPSARYEAAGTIHDKRNTLRRRDRHY</sequence>
<dbReference type="InterPro" id="IPR037171">
    <property type="entry name" value="NagB/RpiA_transferase-like"/>
</dbReference>
<dbReference type="InterPro" id="IPR024185">
    <property type="entry name" value="FTHF_cligase-like_sf"/>
</dbReference>
<comment type="cofactor">
    <cofactor evidence="4">
        <name>Mg(2+)</name>
        <dbReference type="ChEBI" id="CHEBI:18420"/>
    </cofactor>
</comment>
<evidence type="ECO:0000256" key="3">
    <source>
        <dbReference type="ARBA" id="ARBA00022840"/>
    </source>
</evidence>
<dbReference type="SUPFAM" id="SSF100950">
    <property type="entry name" value="NagB/RpiA/CoA transferase-like"/>
    <property type="match status" value="1"/>
</dbReference>
<keyword evidence="5" id="KW-1133">Transmembrane helix</keyword>
<dbReference type="RefSeq" id="WP_345973205.1">
    <property type="nucleotide sequence ID" value="NZ_CP147920.1"/>
</dbReference>
<evidence type="ECO:0000256" key="4">
    <source>
        <dbReference type="RuleBase" id="RU361279"/>
    </source>
</evidence>
<feature type="transmembrane region" description="Helical" evidence="5">
    <location>
        <begin position="69"/>
        <end position="88"/>
    </location>
</feature>
<evidence type="ECO:0000256" key="2">
    <source>
        <dbReference type="ARBA" id="ARBA00022741"/>
    </source>
</evidence>
<dbReference type="InterPro" id="IPR002698">
    <property type="entry name" value="FTHF_cligase"/>
</dbReference>
<reference evidence="6 7" key="1">
    <citation type="submission" date="2024-03" db="EMBL/GenBank/DDBJ databases">
        <title>Sulfurimonas sp. HSL3-1.</title>
        <authorList>
            <person name="Wang S."/>
        </authorList>
    </citation>
    <scope>NUCLEOTIDE SEQUENCE [LARGE SCALE GENOMIC DNA]</scope>
    <source>
        <strain evidence="6 7">HSL3-1</strain>
    </source>
</reference>
<evidence type="ECO:0000256" key="1">
    <source>
        <dbReference type="ARBA" id="ARBA00010638"/>
    </source>
</evidence>
<gene>
    <name evidence="6" type="ORF">WCY31_03805</name>
</gene>
<dbReference type="EC" id="6.3.3.2" evidence="4"/>
<proteinExistence type="inferred from homology"/>
<dbReference type="Pfam" id="PF01812">
    <property type="entry name" value="5-FTHF_cyc-lig"/>
    <property type="match status" value="1"/>
</dbReference>